<evidence type="ECO:0000256" key="7">
    <source>
        <dbReference type="ARBA" id="ARBA00022989"/>
    </source>
</evidence>
<dbReference type="InterPro" id="IPR023395">
    <property type="entry name" value="MCP_dom_sf"/>
</dbReference>
<gene>
    <name evidence="13" type="ORF">FGO68_gene14769</name>
</gene>
<dbReference type="EMBL" id="RRYP01011675">
    <property type="protein sequence ID" value="TNV77581.1"/>
    <property type="molecule type" value="Genomic_DNA"/>
</dbReference>
<evidence type="ECO:0000256" key="11">
    <source>
        <dbReference type="RuleBase" id="RU000488"/>
    </source>
</evidence>
<evidence type="ECO:0000256" key="12">
    <source>
        <dbReference type="SAM" id="Phobius"/>
    </source>
</evidence>
<dbReference type="Gene3D" id="1.50.40.10">
    <property type="entry name" value="Mitochondrial carrier domain"/>
    <property type="match status" value="1"/>
</dbReference>
<dbReference type="AlphaFoldDB" id="A0A8J8NLQ9"/>
<keyword evidence="3 11" id="KW-0813">Transport</keyword>
<comment type="subcellular location">
    <subcellularLocation>
        <location evidence="1">Mitochondrion inner membrane</location>
        <topology evidence="1">Multi-pass membrane protein</topology>
    </subcellularLocation>
</comment>
<evidence type="ECO:0000256" key="1">
    <source>
        <dbReference type="ARBA" id="ARBA00004448"/>
    </source>
</evidence>
<evidence type="ECO:0000313" key="14">
    <source>
        <dbReference type="Proteomes" id="UP000785679"/>
    </source>
</evidence>
<dbReference type="PANTHER" id="PTHR45618">
    <property type="entry name" value="MITOCHONDRIAL DICARBOXYLATE CARRIER-RELATED"/>
    <property type="match status" value="1"/>
</dbReference>
<dbReference type="GO" id="GO:0005743">
    <property type="term" value="C:mitochondrial inner membrane"/>
    <property type="evidence" value="ECO:0007669"/>
    <property type="project" value="UniProtKB-SubCell"/>
</dbReference>
<accession>A0A8J8NLQ9</accession>
<sequence>MSAQQPPKVTLASQAKNFFIGGVSGMIATCFVQPIDMVKVRIQLNAESKTGVRSPFAVAGQIYAEGGFKRFYRGIDSALMRQALYTTTRLGIYFSLSDYLKYQVNGGSNMTGFQKIYSSLVAGGIGSIVGTPADLVLIRMQSDSTLPEAQRRNYKNVIDAFSRIVREEGFLSLWKGCAPTVVRAMALNLGMLVSYDESKERLEKILGPEKAVATWVLSSLISGGIAATMSLPFDNVKTKMQKMTPLPDGTMPYKSLVDCAIKTATNESIVGFWAGLPTYVVRIAPHVMITLVASEQLKKLLK</sequence>
<keyword evidence="14" id="KW-1185">Reference proteome</keyword>
<dbReference type="Pfam" id="PF00153">
    <property type="entry name" value="Mito_carr"/>
    <property type="match status" value="3"/>
</dbReference>
<keyword evidence="9 10" id="KW-0472">Membrane</keyword>
<feature type="repeat" description="Solcar" evidence="10">
    <location>
        <begin position="16"/>
        <end position="99"/>
    </location>
</feature>
<evidence type="ECO:0000256" key="10">
    <source>
        <dbReference type="PROSITE-ProRule" id="PRU00282"/>
    </source>
</evidence>
<dbReference type="PROSITE" id="PS50920">
    <property type="entry name" value="SOLCAR"/>
    <property type="match status" value="3"/>
</dbReference>
<evidence type="ECO:0000313" key="13">
    <source>
        <dbReference type="EMBL" id="TNV77581.1"/>
    </source>
</evidence>
<dbReference type="InterPro" id="IPR018108">
    <property type="entry name" value="MCP_transmembrane"/>
</dbReference>
<evidence type="ECO:0000256" key="9">
    <source>
        <dbReference type="ARBA" id="ARBA00023136"/>
    </source>
</evidence>
<dbReference type="SUPFAM" id="SSF103506">
    <property type="entry name" value="Mitochondrial carrier"/>
    <property type="match status" value="1"/>
</dbReference>
<name>A0A8J8NLQ9_HALGN</name>
<evidence type="ECO:0000256" key="2">
    <source>
        <dbReference type="ARBA" id="ARBA00006375"/>
    </source>
</evidence>
<evidence type="ECO:0000256" key="3">
    <source>
        <dbReference type="ARBA" id="ARBA00022448"/>
    </source>
</evidence>
<organism evidence="13 14">
    <name type="scientific">Halteria grandinella</name>
    <dbReference type="NCBI Taxonomy" id="5974"/>
    <lineage>
        <taxon>Eukaryota</taxon>
        <taxon>Sar</taxon>
        <taxon>Alveolata</taxon>
        <taxon>Ciliophora</taxon>
        <taxon>Intramacronucleata</taxon>
        <taxon>Spirotrichea</taxon>
        <taxon>Stichotrichia</taxon>
        <taxon>Sporadotrichida</taxon>
        <taxon>Halteriidae</taxon>
        <taxon>Halteria</taxon>
    </lineage>
</organism>
<evidence type="ECO:0000256" key="4">
    <source>
        <dbReference type="ARBA" id="ARBA00022692"/>
    </source>
</evidence>
<dbReference type="GO" id="GO:0055085">
    <property type="term" value="P:transmembrane transport"/>
    <property type="evidence" value="ECO:0007669"/>
    <property type="project" value="InterPro"/>
</dbReference>
<keyword evidence="6" id="KW-0999">Mitochondrion inner membrane</keyword>
<dbReference type="Proteomes" id="UP000785679">
    <property type="component" value="Unassembled WGS sequence"/>
</dbReference>
<keyword evidence="7 12" id="KW-1133">Transmembrane helix</keyword>
<dbReference type="InterPro" id="IPR050391">
    <property type="entry name" value="Mito_Metabolite_Transporter"/>
</dbReference>
<dbReference type="PRINTS" id="PR00926">
    <property type="entry name" value="MITOCARRIER"/>
</dbReference>
<comment type="similarity">
    <text evidence="2 11">Belongs to the mitochondrial carrier (TC 2.A.29) family.</text>
</comment>
<keyword evidence="4 10" id="KW-0812">Transmembrane</keyword>
<keyword evidence="8" id="KW-0496">Mitochondrion</keyword>
<protein>
    <recommendedName>
        <fullName evidence="15">Mitochondrial 2-oxoglutarate/malate carrier protein</fullName>
    </recommendedName>
</protein>
<proteinExistence type="inferred from homology"/>
<dbReference type="OrthoDB" id="756301at2759"/>
<dbReference type="FunFam" id="1.50.40.10:FF:000009">
    <property type="entry name" value="Mitochondrial 2-oxoglutarate/malate carrier protein"/>
    <property type="match status" value="1"/>
</dbReference>
<keyword evidence="5" id="KW-0677">Repeat</keyword>
<feature type="transmembrane region" description="Helical" evidence="12">
    <location>
        <begin position="212"/>
        <end position="233"/>
    </location>
</feature>
<comment type="caution">
    <text evidence="13">The sequence shown here is derived from an EMBL/GenBank/DDBJ whole genome shotgun (WGS) entry which is preliminary data.</text>
</comment>
<dbReference type="InterPro" id="IPR002067">
    <property type="entry name" value="MCP"/>
</dbReference>
<evidence type="ECO:0000256" key="8">
    <source>
        <dbReference type="ARBA" id="ARBA00023128"/>
    </source>
</evidence>
<feature type="repeat" description="Solcar" evidence="10">
    <location>
        <begin position="110"/>
        <end position="201"/>
    </location>
</feature>
<evidence type="ECO:0000256" key="5">
    <source>
        <dbReference type="ARBA" id="ARBA00022737"/>
    </source>
</evidence>
<evidence type="ECO:0000256" key="6">
    <source>
        <dbReference type="ARBA" id="ARBA00022792"/>
    </source>
</evidence>
<feature type="repeat" description="Solcar" evidence="10">
    <location>
        <begin position="210"/>
        <end position="300"/>
    </location>
</feature>
<evidence type="ECO:0008006" key="15">
    <source>
        <dbReference type="Google" id="ProtNLM"/>
    </source>
</evidence>
<reference evidence="13" key="1">
    <citation type="submission" date="2019-06" db="EMBL/GenBank/DDBJ databases">
        <authorList>
            <person name="Zheng W."/>
        </authorList>
    </citation>
    <scope>NUCLEOTIDE SEQUENCE</scope>
    <source>
        <strain evidence="13">QDHG01</strain>
    </source>
</reference>